<accession>A0A165DJF5</accession>
<dbReference type="InParanoid" id="A0A165DJF5"/>
<feature type="region of interest" description="Disordered" evidence="1">
    <location>
        <begin position="333"/>
        <end position="362"/>
    </location>
</feature>
<gene>
    <name evidence="2" type="ORF">EXIGLDRAFT_776270</name>
</gene>
<keyword evidence="3" id="KW-1185">Reference proteome</keyword>
<name>A0A165DJF5_EXIGL</name>
<dbReference type="EMBL" id="KV426214">
    <property type="protein sequence ID" value="KZV84688.1"/>
    <property type="molecule type" value="Genomic_DNA"/>
</dbReference>
<dbReference type="Proteomes" id="UP000077266">
    <property type="component" value="Unassembled WGS sequence"/>
</dbReference>
<feature type="region of interest" description="Disordered" evidence="1">
    <location>
        <begin position="52"/>
        <end position="72"/>
    </location>
</feature>
<feature type="compositionally biased region" description="Basic and acidic residues" evidence="1">
    <location>
        <begin position="146"/>
        <end position="174"/>
    </location>
</feature>
<dbReference type="AlphaFoldDB" id="A0A165DJF5"/>
<proteinExistence type="predicted"/>
<evidence type="ECO:0000256" key="1">
    <source>
        <dbReference type="SAM" id="MobiDB-lite"/>
    </source>
</evidence>
<protein>
    <submittedName>
        <fullName evidence="2">Uncharacterized protein</fullName>
    </submittedName>
</protein>
<sequence>MAVFSKMAVTPCSVGDCPCVCWEPAGPDTLNCKRCNHWDQFHIAVAEVDAEGNVKPSDGPSDEPPPLPSSTHLAATGINIAASGVANGSASAGPTPPSTAKVNGIFARAVAASSAPTPGAGTQRSTSGSSSGSSAQSRSHTLAPEDYMKAAKAESLQDYRPKGKAKVDSKDQAKKMKSTSKTHVFKRIMMLTSGIQGVPVGPNGLPAYASHNIKLPSLAAIKDMSSFGTAYEPAEGKLFLLEGGSAAEVAAFVERCLPAPMKYLRDNYGGEAIHWRLLSLNNNSKSLQILGGPPPNVQDVVDATKAAAGKLRDIYLISTNAIPEAVVGNWDMSYSSSSPSRASSPSDMEQDAREDVSLSGPVFSQPGMQSFKRVAEEIFSGAQKRRRLSSSGAYVPTTGLFSGLASGSNSNSTANPPLPDGPSALQVRASRVQAFSVGKALRQYTSTYEPSSPVVPRLSLPSA</sequence>
<feature type="region of interest" description="Disordered" evidence="1">
    <location>
        <begin position="113"/>
        <end position="179"/>
    </location>
</feature>
<organism evidence="2 3">
    <name type="scientific">Exidia glandulosa HHB12029</name>
    <dbReference type="NCBI Taxonomy" id="1314781"/>
    <lineage>
        <taxon>Eukaryota</taxon>
        <taxon>Fungi</taxon>
        <taxon>Dikarya</taxon>
        <taxon>Basidiomycota</taxon>
        <taxon>Agaricomycotina</taxon>
        <taxon>Agaricomycetes</taxon>
        <taxon>Auriculariales</taxon>
        <taxon>Exidiaceae</taxon>
        <taxon>Exidia</taxon>
    </lineage>
</organism>
<reference evidence="2 3" key="1">
    <citation type="journal article" date="2016" name="Mol. Biol. Evol.">
        <title>Comparative Genomics of Early-Diverging Mushroom-Forming Fungi Provides Insights into the Origins of Lignocellulose Decay Capabilities.</title>
        <authorList>
            <person name="Nagy L.G."/>
            <person name="Riley R."/>
            <person name="Tritt A."/>
            <person name="Adam C."/>
            <person name="Daum C."/>
            <person name="Floudas D."/>
            <person name="Sun H."/>
            <person name="Yadav J.S."/>
            <person name="Pangilinan J."/>
            <person name="Larsson K.H."/>
            <person name="Matsuura K."/>
            <person name="Barry K."/>
            <person name="Labutti K."/>
            <person name="Kuo R."/>
            <person name="Ohm R.A."/>
            <person name="Bhattacharya S.S."/>
            <person name="Shirouzu T."/>
            <person name="Yoshinaga Y."/>
            <person name="Martin F.M."/>
            <person name="Grigoriev I.V."/>
            <person name="Hibbett D.S."/>
        </authorList>
    </citation>
    <scope>NUCLEOTIDE SEQUENCE [LARGE SCALE GENOMIC DNA]</scope>
    <source>
        <strain evidence="2 3">HHB12029</strain>
    </source>
</reference>
<evidence type="ECO:0000313" key="2">
    <source>
        <dbReference type="EMBL" id="KZV84688.1"/>
    </source>
</evidence>
<feature type="compositionally biased region" description="Low complexity" evidence="1">
    <location>
        <begin position="333"/>
        <end position="346"/>
    </location>
</feature>
<evidence type="ECO:0000313" key="3">
    <source>
        <dbReference type="Proteomes" id="UP000077266"/>
    </source>
</evidence>
<feature type="compositionally biased region" description="Low complexity" evidence="1">
    <location>
        <begin position="119"/>
        <end position="139"/>
    </location>
</feature>